<dbReference type="OMA" id="RYIFEKT"/>
<evidence type="ECO:0000313" key="2">
    <source>
        <dbReference type="EMBL" id="CAH01607.1"/>
    </source>
</evidence>
<reference evidence="2 3" key="1">
    <citation type="journal article" date="2004" name="Nature">
        <title>Genome evolution in yeasts.</title>
        <authorList>
            <consortium name="Genolevures"/>
            <person name="Dujon B."/>
            <person name="Sherman D."/>
            <person name="Fischer G."/>
            <person name="Durrens P."/>
            <person name="Casaregola S."/>
            <person name="Lafontaine I."/>
            <person name="de Montigny J."/>
            <person name="Marck C."/>
            <person name="Neuveglise C."/>
            <person name="Talla E."/>
            <person name="Goffard N."/>
            <person name="Frangeul L."/>
            <person name="Aigle M."/>
            <person name="Anthouard V."/>
            <person name="Babour A."/>
            <person name="Barbe V."/>
            <person name="Barnay S."/>
            <person name="Blanchin S."/>
            <person name="Beckerich J.M."/>
            <person name="Beyne E."/>
            <person name="Bleykasten C."/>
            <person name="Boisrame A."/>
            <person name="Boyer J."/>
            <person name="Cattolico L."/>
            <person name="Confanioleri F."/>
            <person name="de Daruvar A."/>
            <person name="Despons L."/>
            <person name="Fabre E."/>
            <person name="Fairhead C."/>
            <person name="Ferry-Dumazet H."/>
            <person name="Groppi A."/>
            <person name="Hantraye F."/>
            <person name="Hennequin C."/>
            <person name="Jauniaux N."/>
            <person name="Joyet P."/>
            <person name="Kachouri R."/>
            <person name="Kerrest A."/>
            <person name="Koszul R."/>
            <person name="Lemaire M."/>
            <person name="Lesur I."/>
            <person name="Ma L."/>
            <person name="Muller H."/>
            <person name="Nicaud J.M."/>
            <person name="Nikolski M."/>
            <person name="Oztas S."/>
            <person name="Ozier-Kalogeropoulos O."/>
            <person name="Pellenz S."/>
            <person name="Potier S."/>
            <person name="Richard G.F."/>
            <person name="Straub M.L."/>
            <person name="Suleau A."/>
            <person name="Swennene D."/>
            <person name="Tekaia F."/>
            <person name="Wesolowski-Louvel M."/>
            <person name="Westhof E."/>
            <person name="Wirth B."/>
            <person name="Zeniou-Meyer M."/>
            <person name="Zivanovic I."/>
            <person name="Bolotin-Fukuhara M."/>
            <person name="Thierry A."/>
            <person name="Bouchier C."/>
            <person name="Caudron B."/>
            <person name="Scarpelli C."/>
            <person name="Gaillardin C."/>
            <person name="Weissenbach J."/>
            <person name="Wincker P."/>
            <person name="Souciet J.L."/>
        </authorList>
    </citation>
    <scope>NUCLEOTIDE SEQUENCE [LARGE SCALE GENOMIC DNA]</scope>
    <source>
        <strain evidence="3">ATCC 8585 / CBS 2359 / DSM 70799 / NBRC 1267 / NRRL Y-1140 / WM37</strain>
    </source>
</reference>
<comment type="similarity">
    <text evidence="1">Belongs to the actin family.</text>
</comment>
<accession>Q6CTI3</accession>
<dbReference type="SUPFAM" id="SSF53067">
    <property type="entry name" value="Actin-like ATPase domain"/>
    <property type="match status" value="2"/>
</dbReference>
<gene>
    <name evidence="2" type="ORF">KLLA0_C12507g</name>
</gene>
<sequence length="454" mass="51532">MAPLRQDSYFIIYPGSNRTLVQFGIGEDTLQPPSISIPTKVYRDANGNFTSSVTDVVICPIVKGSIVDIDAFQYFLKLIYKSVLKQESDDSPIAWDTALSNIPFLLISHYSWTQFQQELLCRTAFEAMKLKHFVILPSSLANSFAYGSLQNCLIIDIGKFHTDVVPIMDYTPLTCFIRQITSGGNSINKNLQRALPNLTESQIEDLKRSDIYEILSQDIMDQYAIDNEDDEEGTLDVATIVTSGRDTREILEERERNKNKEKLDNSKLETNDFFDTDGNRITVSRQRFTGYEDLLKDVSKAVGQAMSQIDDITKLKAMWENVIIVGGTSHIKGFREALLSQLLKDHIVSEPEEELYKREVDAAAKLDSKQKKIGKVSTAPILNQIEYVQPPTTIMTPKFPEYFSEWKKIGFADITFLGAQILTKQVFGHSNNSFYVTREKYDELGPEAIWEVSF</sequence>
<protein>
    <submittedName>
        <fullName evidence="2">KLLA0C12507p</fullName>
    </submittedName>
</protein>
<dbReference type="InParanoid" id="Q6CTI3"/>
<dbReference type="InterPro" id="IPR043129">
    <property type="entry name" value="ATPase_NBD"/>
</dbReference>
<dbReference type="Proteomes" id="UP000000598">
    <property type="component" value="Chromosome C"/>
</dbReference>
<dbReference type="Gene3D" id="3.90.640.60">
    <property type="match status" value="1"/>
</dbReference>
<dbReference type="KEGG" id="kla:KLLA0_C12507g"/>
<dbReference type="FunCoup" id="Q6CTI3">
    <property type="interactions" value="522"/>
</dbReference>
<proteinExistence type="inferred from homology"/>
<keyword evidence="3" id="KW-1185">Reference proteome</keyword>
<dbReference type="AlphaFoldDB" id="Q6CTI3"/>
<organism evidence="2 3">
    <name type="scientific">Kluyveromyces lactis (strain ATCC 8585 / CBS 2359 / DSM 70799 / NBRC 1267 / NRRL Y-1140 / WM37)</name>
    <name type="common">Yeast</name>
    <name type="synonym">Candida sphaerica</name>
    <dbReference type="NCBI Taxonomy" id="284590"/>
    <lineage>
        <taxon>Eukaryota</taxon>
        <taxon>Fungi</taxon>
        <taxon>Dikarya</taxon>
        <taxon>Ascomycota</taxon>
        <taxon>Saccharomycotina</taxon>
        <taxon>Saccharomycetes</taxon>
        <taxon>Saccharomycetales</taxon>
        <taxon>Saccharomycetaceae</taxon>
        <taxon>Kluyveromyces</taxon>
    </lineage>
</organism>
<dbReference type="FunFam" id="3.90.640.60:FF:000002">
    <property type="entry name" value="Actin-like protein ARP9"/>
    <property type="match status" value="1"/>
</dbReference>
<dbReference type="PaxDb" id="284590-Q6CTI3"/>
<evidence type="ECO:0000313" key="3">
    <source>
        <dbReference type="Proteomes" id="UP000000598"/>
    </source>
</evidence>
<evidence type="ECO:0000256" key="1">
    <source>
        <dbReference type="RuleBase" id="RU000487"/>
    </source>
</evidence>
<dbReference type="STRING" id="284590.Q6CTI3"/>
<dbReference type="InterPro" id="IPR004000">
    <property type="entry name" value="Actin"/>
</dbReference>
<dbReference type="Pfam" id="PF00022">
    <property type="entry name" value="Actin"/>
    <property type="match status" value="1"/>
</dbReference>
<dbReference type="HOGENOM" id="CLU_052064_0_0_1"/>
<dbReference type="Gene3D" id="3.30.420.40">
    <property type="match status" value="2"/>
</dbReference>
<dbReference type="EMBL" id="CR382123">
    <property type="protein sequence ID" value="CAH01607.1"/>
    <property type="molecule type" value="Genomic_DNA"/>
</dbReference>
<dbReference type="PANTHER" id="PTHR11937">
    <property type="entry name" value="ACTIN"/>
    <property type="match status" value="1"/>
</dbReference>
<dbReference type="eggNOG" id="KOG0676">
    <property type="taxonomic scope" value="Eukaryota"/>
</dbReference>
<dbReference type="SMART" id="SM00268">
    <property type="entry name" value="ACTIN"/>
    <property type="match status" value="1"/>
</dbReference>
<name>Q6CTI3_KLULA</name>